<keyword evidence="5" id="KW-0804">Transcription</keyword>
<keyword evidence="3" id="KW-0805">Transcription regulation</keyword>
<keyword evidence="2 7" id="KW-0597">Phosphoprotein</keyword>
<dbReference type="PROSITE" id="PS50043">
    <property type="entry name" value="HTH_LUXR_2"/>
    <property type="match status" value="1"/>
</dbReference>
<evidence type="ECO:0000259" key="9">
    <source>
        <dbReference type="PROSITE" id="PS50110"/>
    </source>
</evidence>
<feature type="modified residue" description="4-aspartylphosphate" evidence="7">
    <location>
        <position position="53"/>
    </location>
</feature>
<feature type="domain" description="HTH luxR-type" evidence="8">
    <location>
        <begin position="141"/>
        <end position="206"/>
    </location>
</feature>
<keyword evidence="4" id="KW-0238">DNA-binding</keyword>
<dbReference type="SUPFAM" id="SSF46894">
    <property type="entry name" value="C-terminal effector domain of the bipartite response regulators"/>
    <property type="match status" value="1"/>
</dbReference>
<protein>
    <recommendedName>
        <fullName evidence="1">Stage 0 sporulation protein A homolog</fullName>
    </recommendedName>
</protein>
<evidence type="ECO:0000256" key="5">
    <source>
        <dbReference type="ARBA" id="ARBA00023163"/>
    </source>
</evidence>
<dbReference type="EMBL" id="DVOO01000007">
    <property type="protein sequence ID" value="HIV24516.1"/>
    <property type="molecule type" value="Genomic_DNA"/>
</dbReference>
<dbReference type="CDD" id="cd17535">
    <property type="entry name" value="REC_NarL-like"/>
    <property type="match status" value="1"/>
</dbReference>
<dbReference type="SUPFAM" id="SSF52172">
    <property type="entry name" value="CheY-like"/>
    <property type="match status" value="1"/>
</dbReference>
<dbReference type="PROSITE" id="PS50110">
    <property type="entry name" value="RESPONSE_REGULATORY"/>
    <property type="match status" value="1"/>
</dbReference>
<dbReference type="InterPro" id="IPR039420">
    <property type="entry name" value="WalR-like"/>
</dbReference>
<organism evidence="10 11">
    <name type="scientific">Candidatus Scatomonas pullistercoris</name>
    <dbReference type="NCBI Taxonomy" id="2840920"/>
    <lineage>
        <taxon>Bacteria</taxon>
        <taxon>Bacillati</taxon>
        <taxon>Bacillota</taxon>
        <taxon>Clostridia</taxon>
        <taxon>Lachnospirales</taxon>
        <taxon>Lachnospiraceae</taxon>
        <taxon>Lachnospiraceae incertae sedis</taxon>
        <taxon>Candidatus Scatomonas</taxon>
    </lineage>
</organism>
<evidence type="ECO:0000256" key="7">
    <source>
        <dbReference type="PROSITE-ProRule" id="PRU00169"/>
    </source>
</evidence>
<feature type="domain" description="Response regulatory" evidence="9">
    <location>
        <begin position="2"/>
        <end position="118"/>
    </location>
</feature>
<reference evidence="10" key="2">
    <citation type="journal article" date="2021" name="PeerJ">
        <title>Extensive microbial diversity within the chicken gut microbiome revealed by metagenomics and culture.</title>
        <authorList>
            <person name="Gilroy R."/>
            <person name="Ravi A."/>
            <person name="Getino M."/>
            <person name="Pursley I."/>
            <person name="Horton D.L."/>
            <person name="Alikhan N.F."/>
            <person name="Baker D."/>
            <person name="Gharbi K."/>
            <person name="Hall N."/>
            <person name="Watson M."/>
            <person name="Adriaenssens E.M."/>
            <person name="Foster-Nyarko E."/>
            <person name="Jarju S."/>
            <person name="Secka A."/>
            <person name="Antonio M."/>
            <person name="Oren A."/>
            <person name="Chaudhuri R.R."/>
            <person name="La Ragione R."/>
            <person name="Hildebrand F."/>
            <person name="Pallen M.J."/>
        </authorList>
    </citation>
    <scope>NUCLEOTIDE SEQUENCE</scope>
    <source>
        <strain evidence="10">CHK188-20938</strain>
    </source>
</reference>
<dbReference type="GO" id="GO:0003677">
    <property type="term" value="F:DNA binding"/>
    <property type="evidence" value="ECO:0007669"/>
    <property type="project" value="UniProtKB-KW"/>
</dbReference>
<dbReference type="GO" id="GO:0006355">
    <property type="term" value="P:regulation of DNA-templated transcription"/>
    <property type="evidence" value="ECO:0007669"/>
    <property type="project" value="InterPro"/>
</dbReference>
<dbReference type="InterPro" id="IPR011006">
    <property type="entry name" value="CheY-like_superfamily"/>
</dbReference>
<gene>
    <name evidence="10" type="ORF">IAB71_01825</name>
</gene>
<evidence type="ECO:0000256" key="6">
    <source>
        <dbReference type="ARBA" id="ARBA00024867"/>
    </source>
</evidence>
<sequence length="208" mass="23416">MRIVVIDDDPLIVMALETILGAGGEAVICGSGHSGEEAEKLYERERPDVLLMDIRMEGMDGLEALERILKRFPGARILLLTTFLDDEYIIRAIRAGARGYLLKQDYGSILPALRAVMSGQTVFGSGIMARIPELFQREGRRERKAEGLSERENELVSLVAEGLSNREIADVMCLGEGTVRNYLSSVLDKLHLRDRTQLAVWYYRDMQR</sequence>
<evidence type="ECO:0000313" key="11">
    <source>
        <dbReference type="Proteomes" id="UP000824169"/>
    </source>
</evidence>
<dbReference type="CDD" id="cd06170">
    <property type="entry name" value="LuxR_C_like"/>
    <property type="match status" value="1"/>
</dbReference>
<evidence type="ECO:0000256" key="4">
    <source>
        <dbReference type="ARBA" id="ARBA00023125"/>
    </source>
</evidence>
<name>A0A9D1P1Z3_9FIRM</name>
<dbReference type="SMART" id="SM00421">
    <property type="entry name" value="HTH_LUXR"/>
    <property type="match status" value="1"/>
</dbReference>
<dbReference type="InterPro" id="IPR000792">
    <property type="entry name" value="Tscrpt_reg_LuxR_C"/>
</dbReference>
<dbReference type="PROSITE" id="PS00622">
    <property type="entry name" value="HTH_LUXR_1"/>
    <property type="match status" value="1"/>
</dbReference>
<dbReference type="InterPro" id="IPR001789">
    <property type="entry name" value="Sig_transdc_resp-reg_receiver"/>
</dbReference>
<dbReference type="PRINTS" id="PR00038">
    <property type="entry name" value="HTHLUXR"/>
</dbReference>
<evidence type="ECO:0000256" key="2">
    <source>
        <dbReference type="ARBA" id="ARBA00022553"/>
    </source>
</evidence>
<evidence type="ECO:0000256" key="1">
    <source>
        <dbReference type="ARBA" id="ARBA00018672"/>
    </source>
</evidence>
<accession>A0A9D1P1Z3</accession>
<dbReference type="PANTHER" id="PTHR43214">
    <property type="entry name" value="TWO-COMPONENT RESPONSE REGULATOR"/>
    <property type="match status" value="1"/>
</dbReference>
<dbReference type="InterPro" id="IPR058245">
    <property type="entry name" value="NreC/VraR/RcsB-like_REC"/>
</dbReference>
<evidence type="ECO:0000256" key="3">
    <source>
        <dbReference type="ARBA" id="ARBA00023015"/>
    </source>
</evidence>
<proteinExistence type="predicted"/>
<dbReference type="GO" id="GO:0000160">
    <property type="term" value="P:phosphorelay signal transduction system"/>
    <property type="evidence" value="ECO:0007669"/>
    <property type="project" value="InterPro"/>
</dbReference>
<comment type="function">
    <text evidence="6">May play the central regulatory role in sporulation. It may be an element of the effector pathway responsible for the activation of sporulation genes in response to nutritional stress. Spo0A may act in concert with spo0H (a sigma factor) to control the expression of some genes that are critical to the sporulation process.</text>
</comment>
<dbReference type="InterPro" id="IPR016032">
    <property type="entry name" value="Sig_transdc_resp-reg_C-effctor"/>
</dbReference>
<dbReference type="AlphaFoldDB" id="A0A9D1P1Z3"/>
<evidence type="ECO:0000259" key="8">
    <source>
        <dbReference type="PROSITE" id="PS50043"/>
    </source>
</evidence>
<comment type="caution">
    <text evidence="10">The sequence shown here is derived from an EMBL/GenBank/DDBJ whole genome shotgun (WGS) entry which is preliminary data.</text>
</comment>
<evidence type="ECO:0000313" key="10">
    <source>
        <dbReference type="EMBL" id="HIV24516.1"/>
    </source>
</evidence>
<dbReference type="SMART" id="SM00448">
    <property type="entry name" value="REC"/>
    <property type="match status" value="1"/>
</dbReference>
<reference evidence="10" key="1">
    <citation type="submission" date="2020-10" db="EMBL/GenBank/DDBJ databases">
        <authorList>
            <person name="Gilroy R."/>
        </authorList>
    </citation>
    <scope>NUCLEOTIDE SEQUENCE</scope>
    <source>
        <strain evidence="10">CHK188-20938</strain>
    </source>
</reference>
<dbReference type="PANTHER" id="PTHR43214:SF43">
    <property type="entry name" value="TWO-COMPONENT RESPONSE REGULATOR"/>
    <property type="match status" value="1"/>
</dbReference>
<dbReference type="Gene3D" id="3.40.50.2300">
    <property type="match status" value="1"/>
</dbReference>
<dbReference type="Proteomes" id="UP000824169">
    <property type="component" value="Unassembled WGS sequence"/>
</dbReference>
<dbReference type="Pfam" id="PF00072">
    <property type="entry name" value="Response_reg"/>
    <property type="match status" value="1"/>
</dbReference>
<dbReference type="Pfam" id="PF00196">
    <property type="entry name" value="GerE"/>
    <property type="match status" value="1"/>
</dbReference>